<dbReference type="EMBL" id="BMWY01000003">
    <property type="protein sequence ID" value="GGZ52970.1"/>
    <property type="molecule type" value="Genomic_DNA"/>
</dbReference>
<dbReference type="RefSeq" id="WP_027884218.1">
    <property type="nucleotide sequence ID" value="NZ_BMWY01000003.1"/>
</dbReference>
<dbReference type="InterPro" id="IPR026444">
    <property type="entry name" value="Secre_tail"/>
</dbReference>
<protein>
    <recommendedName>
        <fullName evidence="3">Secretion system C-terminal sorting domain-containing protein</fullName>
    </recommendedName>
</protein>
<organism evidence="4 5">
    <name type="scientific">Mesonia mobilis</name>
    <dbReference type="NCBI Taxonomy" id="369791"/>
    <lineage>
        <taxon>Bacteria</taxon>
        <taxon>Pseudomonadati</taxon>
        <taxon>Bacteroidota</taxon>
        <taxon>Flavobacteriia</taxon>
        <taxon>Flavobacteriales</taxon>
        <taxon>Flavobacteriaceae</taxon>
        <taxon>Mesonia</taxon>
    </lineage>
</organism>
<dbReference type="CDD" id="cd12105">
    <property type="entry name" value="HmuY"/>
    <property type="match status" value="1"/>
</dbReference>
<keyword evidence="5" id="KW-1185">Reference proteome</keyword>
<evidence type="ECO:0000313" key="4">
    <source>
        <dbReference type="EMBL" id="GGZ52970.1"/>
    </source>
</evidence>
<feature type="chain" id="PRO_5047085982" description="Secretion system C-terminal sorting domain-containing protein" evidence="2">
    <location>
        <begin position="22"/>
        <end position="415"/>
    </location>
</feature>
<name>A0ABQ3BPB6_9FLAO</name>
<dbReference type="GeneID" id="94368999"/>
<dbReference type="InterPro" id="IPR025921">
    <property type="entry name" value="HmuY"/>
</dbReference>
<sequence length="415" mass="46942">MKTKLLFIALFSIALISNAQQAVNLSMGAEYTNEVFYDFSENESYSYTAADWDIAFLRTSATSIGLRINSNIELFEASNDENDWATIDVANEANWTQLYNSSEDWYDGAFSNASENTPPFGYGWGIYDLGDHVVYGTIVFVLKYEDNTYRKFFIEQYAAGYTFKYATWDESTSTWSADVIATVSNSSNPDRIFNYYSLKNDTEVVAEPATTDWDIKFTQYYTEINMGTPVIYKVTGALQHPDVTVAENVETGNGDPNNQTYISEINTIGRDWKSYNMGANAYDVAPDVYYYVKDIDNNVYRLHFTSFDGRSTGNLSFNVEDVTSQLSVTNFDNGDSFGFYPNPAKGQIEILYENKISTDVNVAIYSMTGQKVLEKELKNDGFYNQKLDISHLNTGNYVIKFSTGNQSTTKKLIVQ</sequence>
<accession>A0ABQ3BPB6</accession>
<keyword evidence="1 2" id="KW-0732">Signal</keyword>
<dbReference type="Proteomes" id="UP000615593">
    <property type="component" value="Unassembled WGS sequence"/>
</dbReference>
<dbReference type="NCBIfam" id="TIGR04183">
    <property type="entry name" value="Por_Secre_tail"/>
    <property type="match status" value="1"/>
</dbReference>
<comment type="caution">
    <text evidence="4">The sequence shown here is derived from an EMBL/GenBank/DDBJ whole genome shotgun (WGS) entry which is preliminary data.</text>
</comment>
<evidence type="ECO:0000259" key="3">
    <source>
        <dbReference type="Pfam" id="PF18962"/>
    </source>
</evidence>
<feature type="signal peptide" evidence="2">
    <location>
        <begin position="1"/>
        <end position="21"/>
    </location>
</feature>
<evidence type="ECO:0000256" key="1">
    <source>
        <dbReference type="ARBA" id="ARBA00022729"/>
    </source>
</evidence>
<feature type="domain" description="Secretion system C-terminal sorting" evidence="3">
    <location>
        <begin position="340"/>
        <end position="414"/>
    </location>
</feature>
<dbReference type="Pfam" id="PF18962">
    <property type="entry name" value="Por_Secre_tail"/>
    <property type="match status" value="1"/>
</dbReference>
<evidence type="ECO:0000256" key="2">
    <source>
        <dbReference type="SAM" id="SignalP"/>
    </source>
</evidence>
<proteinExistence type="predicted"/>
<gene>
    <name evidence="4" type="ORF">GCM10008088_13310</name>
</gene>
<evidence type="ECO:0000313" key="5">
    <source>
        <dbReference type="Proteomes" id="UP000615593"/>
    </source>
</evidence>
<reference evidence="5" key="1">
    <citation type="journal article" date="2019" name="Int. J. Syst. Evol. Microbiol.">
        <title>The Global Catalogue of Microorganisms (GCM) 10K type strain sequencing project: providing services to taxonomists for standard genome sequencing and annotation.</title>
        <authorList>
            <consortium name="The Broad Institute Genomics Platform"/>
            <consortium name="The Broad Institute Genome Sequencing Center for Infectious Disease"/>
            <person name="Wu L."/>
            <person name="Ma J."/>
        </authorList>
    </citation>
    <scope>NUCLEOTIDE SEQUENCE [LARGE SCALE GENOMIC DNA]</scope>
    <source>
        <strain evidence="5">KCTC 12708</strain>
    </source>
</reference>